<evidence type="ECO:0000256" key="1">
    <source>
        <dbReference type="ARBA" id="ARBA00004430"/>
    </source>
</evidence>
<dbReference type="EMBL" id="MU069816">
    <property type="protein sequence ID" value="KAF5833356.1"/>
    <property type="molecule type" value="Genomic_DNA"/>
</dbReference>
<dbReference type="Proteomes" id="UP000815325">
    <property type="component" value="Unassembled WGS sequence"/>
</dbReference>
<accession>A0ABQ7GFI8</accession>
<dbReference type="InterPro" id="IPR032675">
    <property type="entry name" value="LRR_dom_sf"/>
</dbReference>
<gene>
    <name evidence="3" type="ORF">DUNSADRAFT_10397</name>
</gene>
<keyword evidence="4" id="KW-1185">Reference proteome</keyword>
<dbReference type="PANTHER" id="PTHR24111">
    <property type="entry name" value="LEUCINE-RICH REPEAT-CONTAINING PROTEIN 34"/>
    <property type="match status" value="1"/>
</dbReference>
<organism evidence="3 4">
    <name type="scientific">Dunaliella salina</name>
    <name type="common">Green alga</name>
    <name type="synonym">Protococcus salinus</name>
    <dbReference type="NCBI Taxonomy" id="3046"/>
    <lineage>
        <taxon>Eukaryota</taxon>
        <taxon>Viridiplantae</taxon>
        <taxon>Chlorophyta</taxon>
        <taxon>core chlorophytes</taxon>
        <taxon>Chlorophyceae</taxon>
        <taxon>CS clade</taxon>
        <taxon>Chlamydomonadales</taxon>
        <taxon>Dunaliellaceae</taxon>
        <taxon>Dunaliella</taxon>
    </lineage>
</organism>
<dbReference type="SMART" id="SM00368">
    <property type="entry name" value="LRR_RI"/>
    <property type="match status" value="5"/>
</dbReference>
<sequence length="390" mass="43293">MNAPRSIPALKDLCVQVVALNFEENPTFGQLPEKYIRKITNILALDLPLELVGSLINDEDYWKRRCNARWKSLEPSAHGNSYKQMYFERNLQDAIEQYTPSMTSENDLRRLMTYSRRFVQTLNLRQLPSHMDLGIVFDCMVSSPSSLSVHYNLQNVGMEYDRSLFGMKLADCRNLAKALESNETLTYLDVSNNGLDDDKVRMLASGLVENMSITHLNISHNKVADRGMRALAKLLDMRSVIAVLELQDNQIHTEGAKSLARVLKTNQALTSLNLRLNRMGDEGCKVVCEALKTNPSLGSLNLAANSAGKNAVSALAAMVRLNKTLTQLDVSCNSGFGPDGCEQLRRAVENNSSLMLCDMRQCGADPDDAFAVSAAIECWQQLSAEMCGGI</sequence>
<comment type="subcellular location">
    <subcellularLocation>
        <location evidence="1">Cytoplasm</location>
        <location evidence="1">Cytoskeleton</location>
        <location evidence="1">Cilium axoneme</location>
    </subcellularLocation>
</comment>
<keyword evidence="3" id="KW-0966">Cell projection</keyword>
<keyword evidence="3" id="KW-0969">Cilium</keyword>
<keyword evidence="3" id="KW-0282">Flagellum</keyword>
<protein>
    <submittedName>
        <fullName evidence="3">Flagellar associated protein</fullName>
    </submittedName>
</protein>
<proteinExistence type="predicted"/>
<dbReference type="InterPro" id="IPR052201">
    <property type="entry name" value="LRR-containing_regulator"/>
</dbReference>
<dbReference type="InterPro" id="IPR001611">
    <property type="entry name" value="Leu-rich_rpt"/>
</dbReference>
<dbReference type="PANTHER" id="PTHR24111:SF0">
    <property type="entry name" value="LEUCINE-RICH REPEAT-CONTAINING PROTEIN"/>
    <property type="match status" value="1"/>
</dbReference>
<keyword evidence="2" id="KW-0677">Repeat</keyword>
<dbReference type="Pfam" id="PF13516">
    <property type="entry name" value="LRR_6"/>
    <property type="match status" value="5"/>
</dbReference>
<dbReference type="Gene3D" id="3.80.10.10">
    <property type="entry name" value="Ribonuclease Inhibitor"/>
    <property type="match status" value="2"/>
</dbReference>
<evidence type="ECO:0000313" key="4">
    <source>
        <dbReference type="Proteomes" id="UP000815325"/>
    </source>
</evidence>
<name>A0ABQ7GFI8_DUNSA</name>
<evidence type="ECO:0000313" key="3">
    <source>
        <dbReference type="EMBL" id="KAF5833356.1"/>
    </source>
</evidence>
<evidence type="ECO:0000256" key="2">
    <source>
        <dbReference type="ARBA" id="ARBA00022737"/>
    </source>
</evidence>
<comment type="caution">
    <text evidence="3">The sequence shown here is derived from an EMBL/GenBank/DDBJ whole genome shotgun (WGS) entry which is preliminary data.</text>
</comment>
<dbReference type="SUPFAM" id="SSF52047">
    <property type="entry name" value="RNI-like"/>
    <property type="match status" value="1"/>
</dbReference>
<reference evidence="3" key="1">
    <citation type="submission" date="2017-08" db="EMBL/GenBank/DDBJ databases">
        <authorList>
            <person name="Polle J.E."/>
            <person name="Barry K."/>
            <person name="Cushman J."/>
            <person name="Schmutz J."/>
            <person name="Tran D."/>
            <person name="Hathwaick L.T."/>
            <person name="Yim W.C."/>
            <person name="Jenkins J."/>
            <person name="Mckie-Krisberg Z.M."/>
            <person name="Prochnik S."/>
            <person name="Lindquist E."/>
            <person name="Dockter R.B."/>
            <person name="Adam C."/>
            <person name="Molina H."/>
            <person name="Bunkerborg J."/>
            <person name="Jin E."/>
            <person name="Buchheim M."/>
            <person name="Magnuson J."/>
        </authorList>
    </citation>
    <scope>NUCLEOTIDE SEQUENCE</scope>
    <source>
        <strain evidence="3">CCAP 19/18</strain>
    </source>
</reference>